<dbReference type="Proteomes" id="UP000002045">
    <property type="component" value="Chromosome"/>
</dbReference>
<accession>D3UYH5</accession>
<proteinExistence type="predicted"/>
<dbReference type="EMBL" id="FN667741">
    <property type="protein sequence ID" value="CBJ79353.1"/>
    <property type="molecule type" value="Genomic_DNA"/>
</dbReference>
<reference evidence="1" key="1">
    <citation type="journal article" date="2011" name="PLoS ONE">
        <title>The entomopathogenic bacterial endosymbionts xenorhabdus and photorhabdus: convergent lifestyles from divergent genomes.</title>
        <authorList>
            <person name="Chaston J.M."/>
            <person name="Suen G."/>
            <person name="Tucker S.L."/>
            <person name="Andersen A.W."/>
            <person name="Bhasin A."/>
            <person name="Bode E."/>
            <person name="Bode H.B."/>
            <person name="Brachmann A.O."/>
            <person name="Cowles C.E."/>
            <person name="Cowles K.N."/>
            <person name="Darby C."/>
            <person name="de Leon L."/>
            <person name="Drace K."/>
            <person name="Du Z."/>
            <person name="Givaudan A."/>
            <person name="Herbert Tran E.E."/>
            <person name="Jewell K.A."/>
            <person name="Knack J.J."/>
            <person name="Krasomil-Osterfeld K.C."/>
            <person name="Kukor R."/>
            <person name="Lanois A."/>
            <person name="Latreille P."/>
            <person name="Leimgruber N.K."/>
            <person name="Lipke C.M."/>
            <person name="Liu R."/>
            <person name="Lu X."/>
            <person name="Martens E.C."/>
            <person name="Marri P.R."/>
            <person name="Medigue C."/>
            <person name="Menard M.L."/>
            <person name="Miller N.M."/>
            <person name="Morales-Soto N."/>
            <person name="Norton S."/>
            <person name="Ogier J.C."/>
            <person name="Orchard S.S."/>
            <person name="Park D."/>
            <person name="Park Y."/>
            <person name="Qurollo B.A."/>
            <person name="Sugar D.R."/>
            <person name="Richards G.R."/>
            <person name="Rouy Z."/>
            <person name="Slominski B."/>
            <person name="Slominski K."/>
            <person name="Snyder H."/>
            <person name="Tjaden B.C."/>
            <person name="van der Hoeven R."/>
            <person name="Welch R.D."/>
            <person name="Wheeler C."/>
            <person name="Xiang B."/>
            <person name="Barbazuk B."/>
            <person name="Gaudriault S."/>
            <person name="Goodner B."/>
            <person name="Slater S.C."/>
            <person name="Forst S."/>
            <person name="Goldman B.S."/>
            <person name="Goodrich-Blair H."/>
        </authorList>
    </citation>
    <scope>NUCLEOTIDE SEQUENCE [LARGE SCALE GENOMIC DNA]</scope>
    <source>
        <strain evidence="1">SS-2004</strain>
    </source>
</reference>
<organism evidence="1 2">
    <name type="scientific">Xenorhabdus bovienii (strain SS-2004)</name>
    <name type="common">Xenorhabdus nematophila subsp. bovienii</name>
    <dbReference type="NCBI Taxonomy" id="406818"/>
    <lineage>
        <taxon>Bacteria</taxon>
        <taxon>Pseudomonadati</taxon>
        <taxon>Pseudomonadota</taxon>
        <taxon>Gammaproteobacteria</taxon>
        <taxon>Enterobacterales</taxon>
        <taxon>Morganellaceae</taxon>
        <taxon>Xenorhabdus</taxon>
    </lineage>
</organism>
<name>D3UYH5_XENBS</name>
<protein>
    <submittedName>
        <fullName evidence="1">Uncharacterized protein</fullName>
    </submittedName>
</protein>
<sequence>MRNHLRDSLIATGGFVGRGMTGTIRNSENILTSGNYMIGSIVSVAYENPVS</sequence>
<gene>
    <name evidence="1" type="ordered locus">XBJ1_0202</name>
</gene>
<evidence type="ECO:0000313" key="2">
    <source>
        <dbReference type="Proteomes" id="UP000002045"/>
    </source>
</evidence>
<dbReference type="KEGG" id="xbo:XBJ1_0202"/>
<dbReference type="HOGENOM" id="CLU_3105458_0_0_6"/>
<dbReference type="AlphaFoldDB" id="D3UYH5"/>
<evidence type="ECO:0000313" key="1">
    <source>
        <dbReference type="EMBL" id="CBJ79353.1"/>
    </source>
</evidence>
<dbReference type="STRING" id="406818.XBJ1_0202"/>